<organism evidence="1 2">
    <name type="scientific">Diversispora eburnea</name>
    <dbReference type="NCBI Taxonomy" id="1213867"/>
    <lineage>
        <taxon>Eukaryota</taxon>
        <taxon>Fungi</taxon>
        <taxon>Fungi incertae sedis</taxon>
        <taxon>Mucoromycota</taxon>
        <taxon>Glomeromycotina</taxon>
        <taxon>Glomeromycetes</taxon>
        <taxon>Diversisporales</taxon>
        <taxon>Diversisporaceae</taxon>
        <taxon>Diversispora</taxon>
    </lineage>
</organism>
<gene>
    <name evidence="1" type="ORF">DEBURN_LOCUS9498</name>
</gene>
<accession>A0A9N9CEG5</accession>
<feature type="non-terminal residue" evidence="1">
    <location>
        <position position="79"/>
    </location>
</feature>
<evidence type="ECO:0000313" key="2">
    <source>
        <dbReference type="Proteomes" id="UP000789706"/>
    </source>
</evidence>
<dbReference type="OrthoDB" id="128308at2759"/>
<evidence type="ECO:0000313" key="1">
    <source>
        <dbReference type="EMBL" id="CAG8600594.1"/>
    </source>
</evidence>
<protein>
    <submittedName>
        <fullName evidence="1">1237_t:CDS:1</fullName>
    </submittedName>
</protein>
<keyword evidence="2" id="KW-1185">Reference proteome</keyword>
<proteinExistence type="predicted"/>
<dbReference type="AlphaFoldDB" id="A0A9N9CEG5"/>
<dbReference type="EMBL" id="CAJVPK010001865">
    <property type="protein sequence ID" value="CAG8600594.1"/>
    <property type="molecule type" value="Genomic_DNA"/>
</dbReference>
<name>A0A9N9CEG5_9GLOM</name>
<dbReference type="Proteomes" id="UP000789706">
    <property type="component" value="Unassembled WGS sequence"/>
</dbReference>
<sequence length="79" mass="9486">MYMFCLFIGKPSNEDCKRFCEIHHAEITIVPDGIQKGYLMEIDFDKLEFRITQMKDKLLNTINRKIDSYYQEFSIEILI</sequence>
<comment type="caution">
    <text evidence="1">The sequence shown here is derived from an EMBL/GenBank/DDBJ whole genome shotgun (WGS) entry which is preliminary data.</text>
</comment>
<reference evidence="1" key="1">
    <citation type="submission" date="2021-06" db="EMBL/GenBank/DDBJ databases">
        <authorList>
            <person name="Kallberg Y."/>
            <person name="Tangrot J."/>
            <person name="Rosling A."/>
        </authorList>
    </citation>
    <scope>NUCLEOTIDE SEQUENCE</scope>
    <source>
        <strain evidence="1">AZ414A</strain>
    </source>
</reference>